<dbReference type="SUPFAM" id="SSF55729">
    <property type="entry name" value="Acyl-CoA N-acyltransferases (Nat)"/>
    <property type="match status" value="1"/>
</dbReference>
<dbReference type="GO" id="GO:0016747">
    <property type="term" value="F:acyltransferase activity, transferring groups other than amino-acyl groups"/>
    <property type="evidence" value="ECO:0007669"/>
    <property type="project" value="InterPro"/>
</dbReference>
<keyword evidence="2" id="KW-0808">Transferase</keyword>
<reference evidence="2 3" key="1">
    <citation type="submission" date="2018-07" db="EMBL/GenBank/DDBJ databases">
        <title>Complete genome sequence of Psychrobacillus sp. PB01, isolated from iceberg, and comparative genome analysis of Psychrobacillus strains.</title>
        <authorList>
            <person name="Lee P.C."/>
        </authorList>
    </citation>
    <scope>NUCLEOTIDE SEQUENCE [LARGE SCALE GENOMIC DNA]</scope>
    <source>
        <strain evidence="2 3">PB01</strain>
    </source>
</reference>
<dbReference type="PANTHER" id="PTHR43617">
    <property type="entry name" value="L-AMINO ACID N-ACETYLTRANSFERASE"/>
    <property type="match status" value="1"/>
</dbReference>
<keyword evidence="3" id="KW-1185">Reference proteome</keyword>
<dbReference type="OrthoDB" id="794462at2"/>
<dbReference type="InterPro" id="IPR050276">
    <property type="entry name" value="MshD_Acetyltransferase"/>
</dbReference>
<gene>
    <name evidence="2" type="ORF">PB01_18025</name>
</gene>
<dbReference type="AlphaFoldDB" id="A0A5J6SRB9"/>
<dbReference type="PROSITE" id="PS51186">
    <property type="entry name" value="GNAT"/>
    <property type="match status" value="1"/>
</dbReference>
<proteinExistence type="predicted"/>
<dbReference type="InterPro" id="IPR000182">
    <property type="entry name" value="GNAT_dom"/>
</dbReference>
<dbReference type="Proteomes" id="UP000325517">
    <property type="component" value="Chromosome"/>
</dbReference>
<sequence>MIRAITLKDIAAVQQIAKISWNDTYKDIIPDDIQQLFLDKAYSNTMLAKRIEKTIFLLVEYEDEPVGFANFTYVDEDGDAELTAIYVLPDFQQIGLGKKMLLAGLNEMPKGRQLFVYVESENNGARIFYERFGFECLEEFDEYFEGHPLSTAKYVYLLNN</sequence>
<dbReference type="Pfam" id="PF00583">
    <property type="entry name" value="Acetyltransf_1"/>
    <property type="match status" value="1"/>
</dbReference>
<dbReference type="InterPro" id="IPR016181">
    <property type="entry name" value="Acyl_CoA_acyltransferase"/>
</dbReference>
<dbReference type="EMBL" id="CP031223">
    <property type="protein sequence ID" value="QFG00532.1"/>
    <property type="molecule type" value="Genomic_DNA"/>
</dbReference>
<evidence type="ECO:0000313" key="3">
    <source>
        <dbReference type="Proteomes" id="UP000325517"/>
    </source>
</evidence>
<feature type="domain" description="N-acetyltransferase" evidence="1">
    <location>
        <begin position="1"/>
        <end position="156"/>
    </location>
</feature>
<dbReference type="Gene3D" id="3.40.630.30">
    <property type="match status" value="1"/>
</dbReference>
<dbReference type="RefSeq" id="WP_151701412.1">
    <property type="nucleotide sequence ID" value="NZ_CP031223.1"/>
</dbReference>
<evidence type="ECO:0000313" key="2">
    <source>
        <dbReference type="EMBL" id="QFG00532.1"/>
    </source>
</evidence>
<organism evidence="2 3">
    <name type="scientific">Psychrobacillus glaciei</name>
    <dbReference type="NCBI Taxonomy" id="2283160"/>
    <lineage>
        <taxon>Bacteria</taxon>
        <taxon>Bacillati</taxon>
        <taxon>Bacillota</taxon>
        <taxon>Bacilli</taxon>
        <taxon>Bacillales</taxon>
        <taxon>Bacillaceae</taxon>
        <taxon>Psychrobacillus</taxon>
    </lineage>
</organism>
<evidence type="ECO:0000259" key="1">
    <source>
        <dbReference type="PROSITE" id="PS51186"/>
    </source>
</evidence>
<dbReference type="CDD" id="cd04301">
    <property type="entry name" value="NAT_SF"/>
    <property type="match status" value="1"/>
</dbReference>
<dbReference type="PANTHER" id="PTHR43617:SF38">
    <property type="entry name" value="N-ACETYLTRANSFERASE DOMAIN-CONTAINING PROTEIN"/>
    <property type="match status" value="1"/>
</dbReference>
<dbReference type="KEGG" id="psyo:PB01_18025"/>
<name>A0A5J6SRB9_9BACI</name>
<accession>A0A5J6SRB9</accession>
<protein>
    <submittedName>
        <fullName evidence="2">GNAT family N-acetyltransferase</fullName>
    </submittedName>
</protein>